<comment type="caution">
    <text evidence="2">The sequence shown here is derived from an EMBL/GenBank/DDBJ whole genome shotgun (WGS) entry which is preliminary data.</text>
</comment>
<organism evidence="2 3">
    <name type="scientific">Archangium gephyra</name>
    <dbReference type="NCBI Taxonomy" id="48"/>
    <lineage>
        <taxon>Bacteria</taxon>
        <taxon>Pseudomonadati</taxon>
        <taxon>Myxococcota</taxon>
        <taxon>Myxococcia</taxon>
        <taxon>Myxococcales</taxon>
        <taxon>Cystobacterineae</taxon>
        <taxon>Archangiaceae</taxon>
        <taxon>Archangium</taxon>
    </lineage>
</organism>
<keyword evidence="3" id="KW-1185">Reference proteome</keyword>
<evidence type="ECO:0000256" key="1">
    <source>
        <dbReference type="SAM" id="MobiDB-lite"/>
    </source>
</evidence>
<proteinExistence type="predicted"/>
<feature type="region of interest" description="Disordered" evidence="1">
    <location>
        <begin position="207"/>
        <end position="228"/>
    </location>
</feature>
<protein>
    <submittedName>
        <fullName evidence="2">Uncharacterized protein</fullName>
    </submittedName>
</protein>
<accession>A0ABX9K3X2</accession>
<gene>
    <name evidence="2" type="ORF">ATI61_10437</name>
</gene>
<dbReference type="Proteomes" id="UP000256345">
    <property type="component" value="Unassembled WGS sequence"/>
</dbReference>
<feature type="region of interest" description="Disordered" evidence="1">
    <location>
        <begin position="1"/>
        <end position="64"/>
    </location>
</feature>
<feature type="compositionally biased region" description="Polar residues" evidence="1">
    <location>
        <begin position="1"/>
        <end position="21"/>
    </location>
</feature>
<evidence type="ECO:0000313" key="2">
    <source>
        <dbReference type="EMBL" id="REG32750.1"/>
    </source>
</evidence>
<reference evidence="2 3" key="1">
    <citation type="submission" date="2018-08" db="EMBL/GenBank/DDBJ databases">
        <title>Genomic Encyclopedia of Archaeal and Bacterial Type Strains, Phase II (KMG-II): from individual species to whole genera.</title>
        <authorList>
            <person name="Goeker M."/>
        </authorList>
    </citation>
    <scope>NUCLEOTIDE SEQUENCE [LARGE SCALE GENOMIC DNA]</scope>
    <source>
        <strain evidence="2 3">DSM 2261</strain>
    </source>
</reference>
<sequence>MLPTMRASQSLVPTSPMSLGRTSRRRQGLRSSDNTSARWRTRRTGSQAIQAMESDEGSDRKGDELSYEGLQRMMELALFGKSFRGFLPQTSEEMRRQIGMQALYNPSLYASLVGPVNAFLKWQQFPLSGHAYDSIMGNLSQVHGGAMTQSGAHLREALHFSLDCILSLHRKEFSRAAVYGIGTALNLLGSVGWPILPLLMTSKSAHGSNTGSDNDFELQPLPGSDKAP</sequence>
<evidence type="ECO:0000313" key="3">
    <source>
        <dbReference type="Proteomes" id="UP000256345"/>
    </source>
</evidence>
<dbReference type="EMBL" id="QUMU01000004">
    <property type="protein sequence ID" value="REG32750.1"/>
    <property type="molecule type" value="Genomic_DNA"/>
</dbReference>
<name>A0ABX9K3X2_9BACT</name>
<feature type="compositionally biased region" description="Polar residues" evidence="1">
    <location>
        <begin position="29"/>
        <end position="49"/>
    </location>
</feature>